<accession>A0A679NH62</accession>
<proteinExistence type="predicted"/>
<evidence type="ECO:0000313" key="1">
    <source>
        <dbReference type="EMBL" id="CAG1971323.1"/>
    </source>
</evidence>
<organism evidence="1 3">
    <name type="scientific">Gibberella zeae</name>
    <name type="common">Wheat head blight fungus</name>
    <name type="synonym">Fusarium graminearum</name>
    <dbReference type="NCBI Taxonomy" id="5518"/>
    <lineage>
        <taxon>Eukaryota</taxon>
        <taxon>Fungi</taxon>
        <taxon>Dikarya</taxon>
        <taxon>Ascomycota</taxon>
        <taxon>Pezizomycotina</taxon>
        <taxon>Sordariomycetes</taxon>
        <taxon>Hypocreomycetidae</taxon>
        <taxon>Hypocreales</taxon>
        <taxon>Nectriaceae</taxon>
        <taxon>Fusarium</taxon>
    </lineage>
</organism>
<gene>
    <name evidence="2" type="ORF">FUG_LOCUS237246</name>
    <name evidence="1" type="ORF">MDCFG202_LOCUS97388</name>
</gene>
<dbReference type="Proteomes" id="UP000746612">
    <property type="component" value="Unassembled WGS sequence"/>
</dbReference>
<dbReference type="AlphaFoldDB" id="A0A679NH62"/>
<evidence type="ECO:0000313" key="2">
    <source>
        <dbReference type="EMBL" id="VIO57047.1"/>
    </source>
</evidence>
<protein>
    <submittedName>
        <fullName evidence="1">Uncharacterized protein</fullName>
    </submittedName>
</protein>
<dbReference type="EMBL" id="CAAKMV010000127">
    <property type="protein sequence ID" value="VIO57047.1"/>
    <property type="molecule type" value="Genomic_DNA"/>
</dbReference>
<reference evidence="2" key="1">
    <citation type="submission" date="2019-04" db="EMBL/GenBank/DDBJ databases">
        <authorList>
            <person name="Melise S."/>
            <person name="Noan J."/>
            <person name="Okalmin O."/>
        </authorList>
    </citation>
    <scope>NUCLEOTIDE SEQUENCE</scope>
    <source>
        <strain evidence="2">FN9</strain>
    </source>
</reference>
<evidence type="ECO:0000313" key="3">
    <source>
        <dbReference type="Proteomes" id="UP000746612"/>
    </source>
</evidence>
<sequence>MCVKVTHDKKCETCGKTISSVVTERPCYKAREKDGYFGCCGIIDRIDVSDPGECDECEEKRKAKEA</sequence>
<name>A0A679NH62_GIBZA</name>
<dbReference type="OrthoDB" id="10271548at2759"/>
<dbReference type="EMBL" id="CAJPIJ010000090">
    <property type="protein sequence ID" value="CAG1971323.1"/>
    <property type="molecule type" value="Genomic_DNA"/>
</dbReference>
<reference evidence="1" key="2">
    <citation type="submission" date="2021-03" db="EMBL/GenBank/DDBJ databases">
        <authorList>
            <person name="Alouane T."/>
            <person name="Langin T."/>
            <person name="Bonhomme L."/>
        </authorList>
    </citation>
    <scope>NUCLEOTIDE SEQUENCE</scope>
    <source>
        <strain evidence="1">MDC_Fg202</strain>
    </source>
</reference>